<comment type="caution">
    <text evidence="2">The sequence shown here is derived from an EMBL/GenBank/DDBJ whole genome shotgun (WGS) entry which is preliminary data.</text>
</comment>
<organism evidence="2 3">
    <name type="scientific">Ascosphaera apis ARSEF 7405</name>
    <dbReference type="NCBI Taxonomy" id="392613"/>
    <lineage>
        <taxon>Eukaryota</taxon>
        <taxon>Fungi</taxon>
        <taxon>Dikarya</taxon>
        <taxon>Ascomycota</taxon>
        <taxon>Pezizomycotina</taxon>
        <taxon>Eurotiomycetes</taxon>
        <taxon>Eurotiomycetidae</taxon>
        <taxon>Onygenales</taxon>
        <taxon>Ascosphaeraceae</taxon>
        <taxon>Ascosphaera</taxon>
    </lineage>
</organism>
<dbReference type="SMART" id="SM00248">
    <property type="entry name" value="ANK"/>
    <property type="match status" value="2"/>
</dbReference>
<dbReference type="OrthoDB" id="19174at2759"/>
<protein>
    <submittedName>
        <fullName evidence="2">Ankyrin repeat-containing domain protein</fullName>
    </submittedName>
</protein>
<evidence type="ECO:0000256" key="1">
    <source>
        <dbReference type="PROSITE-ProRule" id="PRU00023"/>
    </source>
</evidence>
<proteinExistence type="predicted"/>
<dbReference type="SUPFAM" id="SSF48403">
    <property type="entry name" value="Ankyrin repeat"/>
    <property type="match status" value="1"/>
</dbReference>
<dbReference type="VEuPathDB" id="FungiDB:AAP_03420"/>
<dbReference type="AlphaFoldDB" id="A0A166NNF2"/>
<gene>
    <name evidence="2" type="ORF">AAP_03420</name>
</gene>
<dbReference type="InterPro" id="IPR036770">
    <property type="entry name" value="Ankyrin_rpt-contain_sf"/>
</dbReference>
<evidence type="ECO:0000313" key="3">
    <source>
        <dbReference type="Proteomes" id="UP000242877"/>
    </source>
</evidence>
<name>A0A166NNF2_9EURO</name>
<accession>A0A166NNF2</accession>
<dbReference type="PROSITE" id="PS50088">
    <property type="entry name" value="ANK_REPEAT"/>
    <property type="match status" value="1"/>
</dbReference>
<keyword evidence="3" id="KW-1185">Reference proteome</keyword>
<feature type="repeat" description="ANK" evidence="1">
    <location>
        <begin position="34"/>
        <end position="67"/>
    </location>
</feature>
<dbReference type="Proteomes" id="UP000242877">
    <property type="component" value="Unassembled WGS sequence"/>
</dbReference>
<evidence type="ECO:0000313" key="2">
    <source>
        <dbReference type="EMBL" id="KZZ91250.1"/>
    </source>
</evidence>
<reference evidence="2 3" key="1">
    <citation type="journal article" date="2016" name="Genome Biol. Evol.">
        <title>Divergent and convergent evolution of fungal pathogenicity.</title>
        <authorList>
            <person name="Shang Y."/>
            <person name="Xiao G."/>
            <person name="Zheng P."/>
            <person name="Cen K."/>
            <person name="Zhan S."/>
            <person name="Wang C."/>
        </authorList>
    </citation>
    <scope>NUCLEOTIDE SEQUENCE [LARGE SCALE GENOMIC DNA]</scope>
    <source>
        <strain evidence="2 3">ARSEF 7405</strain>
    </source>
</reference>
<keyword evidence="1" id="KW-0040">ANK repeat</keyword>
<sequence length="211" mass="23103">MAQPNIYVLASDNSPALLPLLRSNPQLASSQDEHGYSLLHAAVSWGHIDLLRTLVREFKVDVNMTDEDGDTCLFVAESLDIAKCLVEELGIDKNIKNDEGLTAAEHIMSEGTFGDVAVYLMGGEAPAIPTPSGNAEGELPSNIRVNFNTVPEQSLGDAEPDPELRRRIEELAAKDTFHTPEGQAELRALVQEALGKVNTENDERNVKRREE</sequence>
<dbReference type="Gene3D" id="1.25.40.20">
    <property type="entry name" value="Ankyrin repeat-containing domain"/>
    <property type="match status" value="1"/>
</dbReference>
<dbReference type="EMBL" id="AZGZ01000014">
    <property type="protein sequence ID" value="KZZ91250.1"/>
    <property type="molecule type" value="Genomic_DNA"/>
</dbReference>
<dbReference type="Pfam" id="PF12796">
    <property type="entry name" value="Ank_2"/>
    <property type="match status" value="1"/>
</dbReference>
<dbReference type="InterPro" id="IPR002110">
    <property type="entry name" value="Ankyrin_rpt"/>
</dbReference>